<keyword evidence="1 2" id="KW-0727">SH2 domain</keyword>
<dbReference type="GO" id="GO:0005737">
    <property type="term" value="C:cytoplasm"/>
    <property type="evidence" value="ECO:0007669"/>
    <property type="project" value="TreeGrafter"/>
</dbReference>
<dbReference type="PRINTS" id="PR00401">
    <property type="entry name" value="SH2DOMAIN"/>
</dbReference>
<dbReference type="SUPFAM" id="SSF55550">
    <property type="entry name" value="SH2 domain"/>
    <property type="match status" value="1"/>
</dbReference>
<evidence type="ECO:0000313" key="6">
    <source>
        <dbReference type="Proteomes" id="UP001152320"/>
    </source>
</evidence>
<gene>
    <name evidence="5" type="ORF">HOLleu_27582</name>
</gene>
<feature type="compositionally biased region" description="Polar residues" evidence="3">
    <location>
        <begin position="140"/>
        <end position="149"/>
    </location>
</feature>
<dbReference type="PANTHER" id="PTHR19969">
    <property type="entry name" value="SH2-SH3 ADAPTOR PROTEIN-RELATED"/>
    <property type="match status" value="1"/>
</dbReference>
<dbReference type="InterPro" id="IPR051184">
    <property type="entry name" value="Tyrosine-phos_adapter"/>
</dbReference>
<dbReference type="Pfam" id="PF00017">
    <property type="entry name" value="SH2"/>
    <property type="match status" value="1"/>
</dbReference>
<dbReference type="SMART" id="SM00252">
    <property type="entry name" value="SH2"/>
    <property type="match status" value="1"/>
</dbReference>
<feature type="compositionally biased region" description="Pro residues" evidence="3">
    <location>
        <begin position="11"/>
        <end position="20"/>
    </location>
</feature>
<dbReference type="AlphaFoldDB" id="A0A9Q1BQV1"/>
<dbReference type="PANTHER" id="PTHR19969:SF5">
    <property type="entry name" value="CRK-LIKE PROTEIN"/>
    <property type="match status" value="1"/>
</dbReference>
<dbReference type="InterPro" id="IPR000980">
    <property type="entry name" value="SH2"/>
</dbReference>
<dbReference type="PROSITE" id="PS50001">
    <property type="entry name" value="SH2"/>
    <property type="match status" value="1"/>
</dbReference>
<feature type="region of interest" description="Disordered" evidence="3">
    <location>
        <begin position="130"/>
        <end position="153"/>
    </location>
</feature>
<dbReference type="EMBL" id="JAIZAY010000013">
    <property type="protein sequence ID" value="KAJ8030999.1"/>
    <property type="molecule type" value="Genomic_DNA"/>
</dbReference>
<feature type="domain" description="SH2" evidence="4">
    <location>
        <begin position="237"/>
        <end position="329"/>
    </location>
</feature>
<name>A0A9Q1BQV1_HOLLE</name>
<dbReference type="InterPro" id="IPR036860">
    <property type="entry name" value="SH2_dom_sf"/>
</dbReference>
<feature type="region of interest" description="Disordered" evidence="3">
    <location>
        <begin position="1"/>
        <end position="63"/>
    </location>
</feature>
<evidence type="ECO:0000256" key="3">
    <source>
        <dbReference type="SAM" id="MobiDB-lite"/>
    </source>
</evidence>
<evidence type="ECO:0000313" key="5">
    <source>
        <dbReference type="EMBL" id="KAJ8030999.1"/>
    </source>
</evidence>
<sequence>MEMKPIEPSEVEPPPLPCSPRPEMSTRKFFSQEPTERESPYYLAQDFSKGQAKGSRSLDRRGSLDITKLGSNRRTLPRRGRLESTGSLESIKPMQLLSLVRSMPKLTRSSSQTVPGFGTHPKRLFIERDAASDSDEGGSRSHSPLTSPMSPMGPRNGLQFVIRLIEDCNPLDRTDGGFTELEGYERLLLFKGERLDVISLWSDEYVARNLKGEIGLVPKDKCEILTGVSPVLWEREWFFKCSRRHSVSDLLKNEPVGTFFIRECNSKPGDFVLSIKMIHLTAKFQINVKLSRYEVSTHLFTSLDTLISHYKDNAIYIDNGEEVFLTKPLQHGRCT</sequence>
<protein>
    <submittedName>
        <fullName evidence="5">Cytoplasmic protein NCK2</fullName>
    </submittedName>
</protein>
<dbReference type="Proteomes" id="UP001152320">
    <property type="component" value="Chromosome 13"/>
</dbReference>
<dbReference type="GO" id="GO:0030971">
    <property type="term" value="F:receptor tyrosine kinase binding"/>
    <property type="evidence" value="ECO:0007669"/>
    <property type="project" value="TreeGrafter"/>
</dbReference>
<evidence type="ECO:0000259" key="4">
    <source>
        <dbReference type="PROSITE" id="PS50001"/>
    </source>
</evidence>
<dbReference type="Gene3D" id="3.30.505.10">
    <property type="entry name" value="SH2 domain"/>
    <property type="match status" value="1"/>
</dbReference>
<organism evidence="5 6">
    <name type="scientific">Holothuria leucospilota</name>
    <name type="common">Black long sea cucumber</name>
    <name type="synonym">Mertensiothuria leucospilota</name>
    <dbReference type="NCBI Taxonomy" id="206669"/>
    <lineage>
        <taxon>Eukaryota</taxon>
        <taxon>Metazoa</taxon>
        <taxon>Echinodermata</taxon>
        <taxon>Eleutherozoa</taxon>
        <taxon>Echinozoa</taxon>
        <taxon>Holothuroidea</taxon>
        <taxon>Aspidochirotacea</taxon>
        <taxon>Aspidochirotida</taxon>
        <taxon>Holothuriidae</taxon>
        <taxon>Holothuria</taxon>
    </lineage>
</organism>
<dbReference type="OrthoDB" id="10255964at2759"/>
<dbReference type="GO" id="GO:0007167">
    <property type="term" value="P:enzyme-linked receptor protein signaling pathway"/>
    <property type="evidence" value="ECO:0007669"/>
    <property type="project" value="TreeGrafter"/>
</dbReference>
<comment type="caution">
    <text evidence="5">The sequence shown here is derived from an EMBL/GenBank/DDBJ whole genome shotgun (WGS) entry which is preliminary data.</text>
</comment>
<dbReference type="GO" id="GO:0035591">
    <property type="term" value="F:signaling adaptor activity"/>
    <property type="evidence" value="ECO:0007669"/>
    <property type="project" value="TreeGrafter"/>
</dbReference>
<keyword evidence="6" id="KW-1185">Reference proteome</keyword>
<evidence type="ECO:0000256" key="2">
    <source>
        <dbReference type="PROSITE-ProRule" id="PRU00191"/>
    </source>
</evidence>
<dbReference type="GO" id="GO:0016477">
    <property type="term" value="P:cell migration"/>
    <property type="evidence" value="ECO:0007669"/>
    <property type="project" value="TreeGrafter"/>
</dbReference>
<accession>A0A9Q1BQV1</accession>
<proteinExistence type="predicted"/>
<evidence type="ECO:0000256" key="1">
    <source>
        <dbReference type="ARBA" id="ARBA00022999"/>
    </source>
</evidence>
<reference evidence="5" key="1">
    <citation type="submission" date="2021-10" db="EMBL/GenBank/DDBJ databases">
        <title>Tropical sea cucumber genome reveals ecological adaptation and Cuvierian tubules defense mechanism.</title>
        <authorList>
            <person name="Chen T."/>
        </authorList>
    </citation>
    <scope>NUCLEOTIDE SEQUENCE</scope>
    <source>
        <strain evidence="5">Nanhai2018</strain>
        <tissue evidence="5">Muscle</tissue>
    </source>
</reference>